<gene>
    <name evidence="4" type="ORF">H0A36_26125</name>
</gene>
<keyword evidence="3" id="KW-0326">Glycosidase</keyword>
<dbReference type="Proteomes" id="UP000569732">
    <property type="component" value="Unassembled WGS sequence"/>
</dbReference>
<dbReference type="GO" id="GO:0016998">
    <property type="term" value="P:cell wall macromolecule catabolic process"/>
    <property type="evidence" value="ECO:0007669"/>
    <property type="project" value="InterPro"/>
</dbReference>
<dbReference type="Gene3D" id="1.10.530.40">
    <property type="match status" value="1"/>
</dbReference>
<dbReference type="InterPro" id="IPR052619">
    <property type="entry name" value="Phage_lysozyme-like"/>
</dbReference>
<dbReference type="SUPFAM" id="SSF53955">
    <property type="entry name" value="Lysozyme-like"/>
    <property type="match status" value="1"/>
</dbReference>
<dbReference type="GO" id="GO:0042742">
    <property type="term" value="P:defense response to bacterium"/>
    <property type="evidence" value="ECO:0007669"/>
    <property type="project" value="UniProtKB-KW"/>
</dbReference>
<dbReference type="InterPro" id="IPR023346">
    <property type="entry name" value="Lysozyme-like_dom_sf"/>
</dbReference>
<proteinExistence type="inferred from homology"/>
<comment type="caution">
    <text evidence="4">The sequence shown here is derived from an EMBL/GenBank/DDBJ whole genome shotgun (WGS) entry which is preliminary data.</text>
</comment>
<dbReference type="GO" id="GO:0003796">
    <property type="term" value="F:lysozyme activity"/>
    <property type="evidence" value="ECO:0007669"/>
    <property type="project" value="UniProtKB-EC"/>
</dbReference>
<comment type="similarity">
    <text evidence="3">Belongs to the glycosyl hydrolase 24 family.</text>
</comment>
<dbReference type="GO" id="GO:0009253">
    <property type="term" value="P:peptidoglycan catabolic process"/>
    <property type="evidence" value="ECO:0007669"/>
    <property type="project" value="InterPro"/>
</dbReference>
<protein>
    <recommendedName>
        <fullName evidence="3">Lysozyme</fullName>
        <ecNumber evidence="3">3.2.1.17</ecNumber>
    </recommendedName>
</protein>
<dbReference type="Pfam" id="PF00959">
    <property type="entry name" value="Phage_lysozyme"/>
    <property type="match status" value="1"/>
</dbReference>
<evidence type="ECO:0000313" key="4">
    <source>
        <dbReference type="EMBL" id="NYZ69499.1"/>
    </source>
</evidence>
<dbReference type="AlphaFoldDB" id="A0A853I9E0"/>
<dbReference type="RefSeq" id="WP_180571485.1">
    <property type="nucleotide sequence ID" value="NZ_JACCKB010000093.1"/>
</dbReference>
<evidence type="ECO:0000313" key="5">
    <source>
        <dbReference type="Proteomes" id="UP000569732"/>
    </source>
</evidence>
<evidence type="ECO:0000256" key="3">
    <source>
        <dbReference type="RuleBase" id="RU003788"/>
    </source>
</evidence>
<evidence type="ECO:0000256" key="1">
    <source>
        <dbReference type="ARBA" id="ARBA00022529"/>
    </source>
</evidence>
<reference evidence="4 5" key="1">
    <citation type="submission" date="2020-07" db="EMBL/GenBank/DDBJ databases">
        <title>Endozoicomonas sp. nov., isolated from sediment.</title>
        <authorList>
            <person name="Gu T."/>
        </authorList>
    </citation>
    <scope>NUCLEOTIDE SEQUENCE [LARGE SCALE GENOMIC DNA]</scope>
    <source>
        <strain evidence="4 5">SM1973</strain>
    </source>
</reference>
<name>A0A853I9E0_9GAMM</name>
<dbReference type="PANTHER" id="PTHR37406:SF1">
    <property type="entry name" value="T4-TYPE LYSOZYME 1-RELATED"/>
    <property type="match status" value="1"/>
</dbReference>
<organism evidence="4 5">
    <name type="scientific">Spartinivicinus marinus</name>
    <dbReference type="NCBI Taxonomy" id="2994442"/>
    <lineage>
        <taxon>Bacteria</taxon>
        <taxon>Pseudomonadati</taxon>
        <taxon>Pseudomonadota</taxon>
        <taxon>Gammaproteobacteria</taxon>
        <taxon>Oceanospirillales</taxon>
        <taxon>Zooshikellaceae</taxon>
        <taxon>Spartinivicinus</taxon>
    </lineage>
</organism>
<dbReference type="GO" id="GO:0031640">
    <property type="term" value="P:killing of cells of another organism"/>
    <property type="evidence" value="ECO:0007669"/>
    <property type="project" value="UniProtKB-KW"/>
</dbReference>
<dbReference type="PANTHER" id="PTHR37406">
    <property type="entry name" value="T4-TYPE LYSOZYME 1-RELATED"/>
    <property type="match status" value="1"/>
</dbReference>
<dbReference type="EMBL" id="JACCKB010000093">
    <property type="protein sequence ID" value="NYZ69499.1"/>
    <property type="molecule type" value="Genomic_DNA"/>
</dbReference>
<keyword evidence="1 3" id="KW-0929">Antimicrobial</keyword>
<dbReference type="InterPro" id="IPR023347">
    <property type="entry name" value="Lysozyme_dom_sf"/>
</dbReference>
<keyword evidence="2 3" id="KW-0081">Bacteriolytic enzyme</keyword>
<dbReference type="InterPro" id="IPR002196">
    <property type="entry name" value="Glyco_hydro_24"/>
</dbReference>
<accession>A0A853I9E0</accession>
<comment type="catalytic activity">
    <reaction evidence="3">
        <text>Hydrolysis of (1-&gt;4)-beta-linkages between N-acetylmuramic acid and N-acetyl-D-glucosamine residues in a peptidoglycan and between N-acetyl-D-glucosamine residues in chitodextrins.</text>
        <dbReference type="EC" id="3.2.1.17"/>
    </reaction>
</comment>
<dbReference type="EC" id="3.2.1.17" evidence="3"/>
<keyword evidence="3 4" id="KW-0378">Hydrolase</keyword>
<keyword evidence="5" id="KW-1185">Reference proteome</keyword>
<evidence type="ECO:0000256" key="2">
    <source>
        <dbReference type="ARBA" id="ARBA00022638"/>
    </source>
</evidence>
<sequence length="152" mass="17088">MSSIIALIEFEEGWCPEPYLCSEGYPTIGYGFKIGPKGASISQYQFEISQSVGKQWLNEILTELQEKAFSHSEIRAAVAACNDARKAVLISMAYQMGVSGLLQFKKALKAIADQRWSDAKTEMLDSRWVRQTQKRAVRHANQILSGEWFGGY</sequence>